<accession>I6NE18</accession>
<evidence type="ECO:0000256" key="6">
    <source>
        <dbReference type="ARBA" id="ARBA00022801"/>
    </source>
</evidence>
<dbReference type="GO" id="GO:0017057">
    <property type="term" value="F:6-phosphogluconolactonase activity"/>
    <property type="evidence" value="ECO:0007669"/>
    <property type="project" value="UniProtKB-EC"/>
</dbReference>
<dbReference type="Gene3D" id="3.40.50.1360">
    <property type="match status" value="1"/>
</dbReference>
<dbReference type="InterPro" id="IPR006148">
    <property type="entry name" value="Glc/Gal-6P_isomerase"/>
</dbReference>
<reference evidence="9 10" key="1">
    <citation type="journal article" date="2011" name="G3 (Bethesda)">
        <title>Genome evolution in the Eremothecium clade of the Saccharomyces complex revealed by comparative genomics.</title>
        <authorList>
            <person name="Wendland J."/>
            <person name="Walther A."/>
        </authorList>
    </citation>
    <scope>NUCLEOTIDE SEQUENCE [LARGE SCALE GENOMIC DNA]</scope>
    <source>
        <strain evidence="10">CBS 270.75 / DBVPG 7215 / KCTC 17166 / NRRL Y-17582</strain>
    </source>
</reference>
<comment type="similarity">
    <text evidence="4 7">Belongs to the glucosamine/galactosamine-6-phosphate isomerase family. 6-phosphogluconolactonase subfamily.</text>
</comment>
<dbReference type="InterPro" id="IPR039104">
    <property type="entry name" value="6PGL"/>
</dbReference>
<evidence type="ECO:0000313" key="9">
    <source>
        <dbReference type="EMBL" id="AET40310.1"/>
    </source>
</evidence>
<comment type="catalytic activity">
    <reaction evidence="1">
        <text>6-phospho-D-glucono-1,5-lactone + H2O = 6-phospho-D-gluconate + H(+)</text>
        <dbReference type="Rhea" id="RHEA:12556"/>
        <dbReference type="ChEBI" id="CHEBI:15377"/>
        <dbReference type="ChEBI" id="CHEBI:15378"/>
        <dbReference type="ChEBI" id="CHEBI:57955"/>
        <dbReference type="ChEBI" id="CHEBI:58759"/>
        <dbReference type="EC" id="3.1.1.31"/>
    </reaction>
</comment>
<evidence type="ECO:0000256" key="2">
    <source>
        <dbReference type="ARBA" id="ARBA00004496"/>
    </source>
</evidence>
<organism evidence="9 10">
    <name type="scientific">Eremothecium cymbalariae (strain CBS 270.75 / DBVPG 7215 / KCTC 17166 / NRRL Y-17582)</name>
    <name type="common">Yeast</name>
    <dbReference type="NCBI Taxonomy" id="931890"/>
    <lineage>
        <taxon>Eukaryota</taxon>
        <taxon>Fungi</taxon>
        <taxon>Dikarya</taxon>
        <taxon>Ascomycota</taxon>
        <taxon>Saccharomycotina</taxon>
        <taxon>Saccharomycetes</taxon>
        <taxon>Saccharomycetales</taxon>
        <taxon>Saccharomycetaceae</taxon>
        <taxon>Eremothecium</taxon>
    </lineage>
</organism>
<keyword evidence="10" id="KW-1185">Reference proteome</keyword>
<evidence type="ECO:0000313" key="10">
    <source>
        <dbReference type="Proteomes" id="UP000006790"/>
    </source>
</evidence>
<dbReference type="KEGG" id="erc:Ecym_5572"/>
<dbReference type="CDD" id="cd01400">
    <property type="entry name" value="6PGL"/>
    <property type="match status" value="1"/>
</dbReference>
<dbReference type="OMA" id="YQLFEFE"/>
<feature type="domain" description="Glucosamine/galactosamine-6-phosphate isomerase" evidence="8">
    <location>
        <begin position="9"/>
        <end position="242"/>
    </location>
</feature>
<dbReference type="PANTHER" id="PTHR11054">
    <property type="entry name" value="6-PHOSPHOGLUCONOLACTONASE"/>
    <property type="match status" value="1"/>
</dbReference>
<keyword evidence="5" id="KW-0963">Cytoplasm</keyword>
<dbReference type="FunFam" id="3.40.50.1360:FF:000005">
    <property type="entry name" value="6-phosphogluconolactonase"/>
    <property type="match status" value="1"/>
</dbReference>
<dbReference type="InParanoid" id="I6NE18"/>
<dbReference type="RefSeq" id="XP_003647127.1">
    <property type="nucleotide sequence ID" value="XM_003647079.1"/>
</dbReference>
<dbReference type="AlphaFoldDB" id="I6NE18"/>
<dbReference type="eggNOG" id="KOG3147">
    <property type="taxonomic scope" value="Eukaryota"/>
</dbReference>
<name>I6NE18_ERECY</name>
<evidence type="ECO:0000256" key="1">
    <source>
        <dbReference type="ARBA" id="ARBA00000832"/>
    </source>
</evidence>
<evidence type="ECO:0000256" key="4">
    <source>
        <dbReference type="ARBA" id="ARBA00010662"/>
    </source>
</evidence>
<comment type="pathway">
    <text evidence="3">Carbohydrate degradation; pentose phosphate pathway; D-ribulose 5-phosphate from D-glucose 6-phosphate (oxidative stage): step 2/3.</text>
</comment>
<gene>
    <name evidence="9" type="ordered locus">Ecym_5572</name>
</gene>
<evidence type="ECO:0000256" key="3">
    <source>
        <dbReference type="ARBA" id="ARBA00004961"/>
    </source>
</evidence>
<evidence type="ECO:0000256" key="5">
    <source>
        <dbReference type="ARBA" id="ARBA00022490"/>
    </source>
</evidence>
<dbReference type="FunCoup" id="I6NE18">
    <property type="interactions" value="579"/>
</dbReference>
<protein>
    <recommendedName>
        <fullName evidence="7">6-phosphogluconolactonase-like protein</fullName>
    </recommendedName>
</protein>
<dbReference type="EMBL" id="CP002501">
    <property type="protein sequence ID" value="AET40310.1"/>
    <property type="molecule type" value="Genomic_DNA"/>
</dbReference>
<dbReference type="GeneID" id="11468649"/>
<dbReference type="PANTHER" id="PTHR11054:SF24">
    <property type="entry name" value="6-PHOSPHOGLUCONOLACTONASE 3-RELATED"/>
    <property type="match status" value="1"/>
</dbReference>
<proteinExistence type="inferred from homology"/>
<keyword evidence="6" id="KW-0378">Hydrolase</keyword>
<dbReference type="InterPro" id="IPR037171">
    <property type="entry name" value="NagB/RpiA_transferase-like"/>
</dbReference>
<dbReference type="STRING" id="931890.I6NE18"/>
<dbReference type="GO" id="GO:0006098">
    <property type="term" value="P:pentose-phosphate shunt"/>
    <property type="evidence" value="ECO:0007669"/>
    <property type="project" value="InterPro"/>
</dbReference>
<comment type="subcellular location">
    <subcellularLocation>
        <location evidence="2">Cytoplasm</location>
    </subcellularLocation>
</comment>
<dbReference type="HOGENOM" id="CLU_053947_0_1_1"/>
<dbReference type="GO" id="GO:0005737">
    <property type="term" value="C:cytoplasm"/>
    <property type="evidence" value="ECO:0007669"/>
    <property type="project" value="UniProtKB-SubCell"/>
</dbReference>
<dbReference type="GO" id="GO:0005975">
    <property type="term" value="P:carbohydrate metabolic process"/>
    <property type="evidence" value="ECO:0007669"/>
    <property type="project" value="InterPro"/>
</dbReference>
<dbReference type="Pfam" id="PF01182">
    <property type="entry name" value="Glucosamine_iso"/>
    <property type="match status" value="1"/>
</dbReference>
<dbReference type="OrthoDB" id="432544at2759"/>
<dbReference type="InterPro" id="IPR005900">
    <property type="entry name" value="6-phosphogluconolactonase_DevB"/>
</dbReference>
<evidence type="ECO:0000256" key="7">
    <source>
        <dbReference type="RuleBase" id="RU365095"/>
    </source>
</evidence>
<evidence type="ECO:0000259" key="8">
    <source>
        <dbReference type="Pfam" id="PF01182"/>
    </source>
</evidence>
<dbReference type="Proteomes" id="UP000006790">
    <property type="component" value="Chromosome 5"/>
</dbReference>
<dbReference type="NCBIfam" id="TIGR01198">
    <property type="entry name" value="pgl"/>
    <property type="match status" value="1"/>
</dbReference>
<sequence length="273" mass="30502">MVNVYQYSESQDLAHWLGQYIVDVQNDVLNKKNGGTGSSFNIAVSGGSLIKVLERALLQDAEIAPQVQWSKWNVYFCDERLVSLEHPDSNFGAFKKYVLEPLASSGSHILPTVYTINESLLEKGTKEYIAEDYSTLLPEGAILDLILLGCGPDGHTCSLFPGKQHRYLLEDRDRPVAWCKNSPKPPSDRITFTMPVLEKATALAFVAEGSAKRNVLEMIFKQKDLTLPCSLVNHHCENKVSWFVNNEALEGLGVPTTTYPNKNSRDHLLSTRM</sequence>
<dbReference type="SUPFAM" id="SSF100950">
    <property type="entry name" value="NagB/RpiA/CoA transferase-like"/>
    <property type="match status" value="1"/>
</dbReference>